<evidence type="ECO:0000313" key="3">
    <source>
        <dbReference type="Proteomes" id="UP001139263"/>
    </source>
</evidence>
<reference evidence="2" key="1">
    <citation type="submission" date="2022-03" db="EMBL/GenBank/DDBJ databases">
        <title>Draft Genome Sequence of Firmicute Strain S0AB, a Heterotrophic Iron/Sulfur-Oxidizing Extreme Acidophile.</title>
        <authorList>
            <person name="Vergara E."/>
            <person name="Pakostova E."/>
            <person name="Johnson D.B."/>
            <person name="Holmes D.S."/>
        </authorList>
    </citation>
    <scope>NUCLEOTIDE SEQUENCE</scope>
    <source>
        <strain evidence="2">S0AB</strain>
    </source>
</reference>
<proteinExistence type="predicted"/>
<organism evidence="2 3">
    <name type="scientific">Sulfoacidibacillus ferrooxidans</name>
    <dbReference type="NCBI Taxonomy" id="2005001"/>
    <lineage>
        <taxon>Bacteria</taxon>
        <taxon>Bacillati</taxon>
        <taxon>Bacillota</taxon>
        <taxon>Bacilli</taxon>
        <taxon>Bacillales</taxon>
        <taxon>Alicyclobacillaceae</taxon>
        <taxon>Sulfoacidibacillus</taxon>
    </lineage>
</organism>
<dbReference type="RefSeq" id="WP_241711917.1">
    <property type="nucleotide sequence ID" value="NZ_JALBUF010000001.1"/>
</dbReference>
<gene>
    <name evidence="2" type="ORF">MM817_00573</name>
</gene>
<keyword evidence="1" id="KW-0472">Membrane</keyword>
<protein>
    <submittedName>
        <fullName evidence="2">Uncharacterized protein</fullName>
    </submittedName>
</protein>
<feature type="transmembrane region" description="Helical" evidence="1">
    <location>
        <begin position="97"/>
        <end position="118"/>
    </location>
</feature>
<dbReference type="AlphaFoldDB" id="A0A9X1V795"/>
<feature type="transmembrane region" description="Helical" evidence="1">
    <location>
        <begin position="12"/>
        <end position="39"/>
    </location>
</feature>
<accession>A0A9X1V795</accession>
<evidence type="ECO:0000256" key="1">
    <source>
        <dbReference type="SAM" id="Phobius"/>
    </source>
</evidence>
<comment type="caution">
    <text evidence="2">The sequence shown here is derived from an EMBL/GenBank/DDBJ whole genome shotgun (WGS) entry which is preliminary data.</text>
</comment>
<keyword evidence="1" id="KW-0812">Transmembrane</keyword>
<keyword evidence="3" id="KW-1185">Reference proteome</keyword>
<evidence type="ECO:0000313" key="2">
    <source>
        <dbReference type="EMBL" id="MCI0182314.1"/>
    </source>
</evidence>
<feature type="transmembrane region" description="Helical" evidence="1">
    <location>
        <begin position="124"/>
        <end position="145"/>
    </location>
</feature>
<name>A0A9X1V795_9BACL</name>
<dbReference type="EMBL" id="JALBUF010000001">
    <property type="protein sequence ID" value="MCI0182314.1"/>
    <property type="molecule type" value="Genomic_DNA"/>
</dbReference>
<sequence length="150" mass="16709">MRSVMRRLDHFAAMISILLLIQFVVGMMMNLYVAIPAVIPGTQSLPYWEKLLIALNWSLSFSNPILEGHSGLGVLLIALSMIFLYRAHRSHSAKWIIIGWLGVVLFLFSSLNGLLFLLDGQKAVNSLYMAIGFVISLFIYGLGVFMQSSA</sequence>
<keyword evidence="1" id="KW-1133">Transmembrane helix</keyword>
<dbReference type="Proteomes" id="UP001139263">
    <property type="component" value="Unassembled WGS sequence"/>
</dbReference>
<feature type="transmembrane region" description="Helical" evidence="1">
    <location>
        <begin position="65"/>
        <end position="85"/>
    </location>
</feature>